<dbReference type="InterPro" id="IPR021617">
    <property type="entry name" value="DUF3231"/>
</dbReference>
<sequence>MVDVMDKIQKIREIGKSTKERQQYINVSEVFYVWDVLVTKSDIMECIQVTGNFAEDKDLRLIIDKVTAVIKEGMASMESIMSNYGIPFPSRPPAAINTTAKLEHITDRFVYQTLFIGIQSFFHILAGAFMQSTSPIVGKTFKNHLITTMEVHEILIEYGRLKGYLNIPPTYNA</sequence>
<comment type="caution">
    <text evidence="1">The sequence shown here is derived from an EMBL/GenBank/DDBJ whole genome shotgun (WGS) entry which is preliminary data.</text>
</comment>
<dbReference type="Gene3D" id="1.20.1260.10">
    <property type="match status" value="1"/>
</dbReference>
<protein>
    <recommendedName>
        <fullName evidence="3">DUF3231 family protein</fullName>
    </recommendedName>
</protein>
<proteinExistence type="predicted"/>
<gene>
    <name evidence="1" type="ORF">SPSYN_02559</name>
</gene>
<dbReference type="InterPro" id="IPR012347">
    <property type="entry name" value="Ferritin-like"/>
</dbReference>
<dbReference type="RefSeq" id="WP_243153043.1">
    <property type="nucleotide sequence ID" value="NZ_LSRS01000006.1"/>
</dbReference>
<dbReference type="EMBL" id="LSRS01000006">
    <property type="protein sequence ID" value="KAF1084155.1"/>
    <property type="molecule type" value="Genomic_DNA"/>
</dbReference>
<dbReference type="Proteomes" id="UP000798488">
    <property type="component" value="Unassembled WGS sequence"/>
</dbReference>
<keyword evidence="2" id="KW-1185">Reference proteome</keyword>
<organism evidence="1 2">
    <name type="scientific">Sporotomaculum syntrophicum</name>
    <dbReference type="NCBI Taxonomy" id="182264"/>
    <lineage>
        <taxon>Bacteria</taxon>
        <taxon>Bacillati</taxon>
        <taxon>Bacillota</taxon>
        <taxon>Clostridia</taxon>
        <taxon>Eubacteriales</taxon>
        <taxon>Desulfallaceae</taxon>
        <taxon>Sporotomaculum</taxon>
    </lineage>
</organism>
<reference evidence="1" key="1">
    <citation type="submission" date="2016-02" db="EMBL/GenBank/DDBJ databases">
        <title>Draft Genome Sequence of Sporotomaculum syntrophicum Strain FB, a Syntrophic Benzoate Degrader.</title>
        <authorList>
            <person name="Nobu M.K."/>
            <person name="Narihiro T."/>
            <person name="Qiu Y.-L."/>
            <person name="Ohashi A."/>
            <person name="Liu W.-T."/>
            <person name="Yuji S."/>
        </authorList>
    </citation>
    <scope>NUCLEOTIDE SEQUENCE</scope>
    <source>
        <strain evidence="1">FB</strain>
    </source>
</reference>
<evidence type="ECO:0000313" key="1">
    <source>
        <dbReference type="EMBL" id="KAF1084155.1"/>
    </source>
</evidence>
<accession>A0A9D2WNB5</accession>
<dbReference type="Pfam" id="PF11553">
    <property type="entry name" value="DUF3231"/>
    <property type="match status" value="1"/>
</dbReference>
<dbReference type="AlphaFoldDB" id="A0A9D2WNB5"/>
<name>A0A9D2WNB5_9FIRM</name>
<evidence type="ECO:0008006" key="3">
    <source>
        <dbReference type="Google" id="ProtNLM"/>
    </source>
</evidence>
<evidence type="ECO:0000313" key="2">
    <source>
        <dbReference type="Proteomes" id="UP000798488"/>
    </source>
</evidence>